<sequence>MSKVVAGIAVPDSAMAHTATKLVDAPRQSEVPPGQLLRPHSWVRLAGLAAIRVLTLPGGRSRGRFNTKGTIMSFLTSLGDGFAVGLLYWLLKVQSPAPPLIALAGLLGMVLGEHAIPPVRAQSVTSTSAAHGPSHVKLAVAKADTAGQKETR</sequence>
<evidence type="ECO:0000313" key="3">
    <source>
        <dbReference type="Proteomes" id="UP000214720"/>
    </source>
</evidence>
<name>A0A226WWV4_CABSO</name>
<reference evidence="3" key="1">
    <citation type="submission" date="2017-01" db="EMBL/GenBank/DDBJ databases">
        <title>Genome Analysis of Deinococcus marmoris KOPRI26562.</title>
        <authorList>
            <person name="Kim J.H."/>
            <person name="Oh H.-M."/>
        </authorList>
    </citation>
    <scope>NUCLEOTIDE SEQUENCE [LARGE SCALE GENOMIC DNA]</scope>
    <source>
        <strain evidence="3">PAMC 26633</strain>
    </source>
</reference>
<organism evidence="2 3">
    <name type="scientific">Caballeronia sordidicola</name>
    <name type="common">Burkholderia sordidicola</name>
    <dbReference type="NCBI Taxonomy" id="196367"/>
    <lineage>
        <taxon>Bacteria</taxon>
        <taxon>Pseudomonadati</taxon>
        <taxon>Pseudomonadota</taxon>
        <taxon>Betaproteobacteria</taxon>
        <taxon>Burkholderiales</taxon>
        <taxon>Burkholderiaceae</taxon>
        <taxon>Caballeronia</taxon>
    </lineage>
</organism>
<evidence type="ECO:0000256" key="1">
    <source>
        <dbReference type="SAM" id="Phobius"/>
    </source>
</evidence>
<protein>
    <submittedName>
        <fullName evidence="2">Uncharacterized protein</fullName>
    </submittedName>
</protein>
<gene>
    <name evidence="2" type="ORF">BSU04_27525</name>
</gene>
<keyword evidence="1" id="KW-0472">Membrane</keyword>
<evidence type="ECO:0000313" key="2">
    <source>
        <dbReference type="EMBL" id="OXC75329.1"/>
    </source>
</evidence>
<proteinExistence type="predicted"/>
<dbReference type="EMBL" id="MTHB01000184">
    <property type="protein sequence ID" value="OXC75329.1"/>
    <property type="molecule type" value="Genomic_DNA"/>
</dbReference>
<feature type="transmembrane region" description="Helical" evidence="1">
    <location>
        <begin position="71"/>
        <end position="91"/>
    </location>
</feature>
<dbReference type="AlphaFoldDB" id="A0A226WWV4"/>
<dbReference type="InterPro" id="IPR009872">
    <property type="entry name" value="DUF1427"/>
</dbReference>
<dbReference type="NCBIfam" id="TIGR03510">
    <property type="entry name" value="XapX"/>
    <property type="match status" value="1"/>
</dbReference>
<dbReference type="RefSeq" id="WP_373452870.1">
    <property type="nucleotide sequence ID" value="NZ_MTHB01000184.1"/>
</dbReference>
<dbReference type="Pfam" id="PF07235">
    <property type="entry name" value="DUF1427"/>
    <property type="match status" value="1"/>
</dbReference>
<dbReference type="InterPro" id="IPR020017">
    <property type="entry name" value="XapX_domain"/>
</dbReference>
<keyword evidence="1" id="KW-0812">Transmembrane</keyword>
<dbReference type="Proteomes" id="UP000214720">
    <property type="component" value="Unassembled WGS sequence"/>
</dbReference>
<comment type="caution">
    <text evidence="2">The sequence shown here is derived from an EMBL/GenBank/DDBJ whole genome shotgun (WGS) entry which is preliminary data.</text>
</comment>
<keyword evidence="1" id="KW-1133">Transmembrane helix</keyword>
<accession>A0A226WWV4</accession>